<evidence type="ECO:0000256" key="6">
    <source>
        <dbReference type="ARBA" id="ARBA00022692"/>
    </source>
</evidence>
<evidence type="ECO:0000256" key="7">
    <source>
        <dbReference type="ARBA" id="ARBA00022989"/>
    </source>
</evidence>
<dbReference type="Proteomes" id="UP001210865">
    <property type="component" value="Chromosome"/>
</dbReference>
<keyword evidence="5 9" id="KW-0997">Cell inner membrane</keyword>
<evidence type="ECO:0000256" key="3">
    <source>
        <dbReference type="ARBA" id="ARBA00022448"/>
    </source>
</evidence>
<dbReference type="InterPro" id="IPR058982">
    <property type="entry name" value="Beta-barrel_AprE"/>
</dbReference>
<dbReference type="InterPro" id="IPR010129">
    <property type="entry name" value="T1SS_HlyD"/>
</dbReference>
<evidence type="ECO:0000256" key="1">
    <source>
        <dbReference type="ARBA" id="ARBA00004377"/>
    </source>
</evidence>
<keyword evidence="3 9" id="KW-0813">Transport</keyword>
<dbReference type="InterPro" id="IPR058781">
    <property type="entry name" value="HH_AprE-like"/>
</dbReference>
<dbReference type="Gene3D" id="2.40.30.170">
    <property type="match status" value="1"/>
</dbReference>
<feature type="domain" description="AprE-like beta-barrel" evidence="11">
    <location>
        <begin position="351"/>
        <end position="440"/>
    </location>
</feature>
<dbReference type="EMBL" id="CP115174">
    <property type="protein sequence ID" value="WBO24458.1"/>
    <property type="molecule type" value="Genomic_DNA"/>
</dbReference>
<comment type="similarity">
    <text evidence="2 9">Belongs to the membrane fusion protein (MFP) (TC 8.A.1) family.</text>
</comment>
<dbReference type="SUPFAM" id="SSF111369">
    <property type="entry name" value="HlyD-like secretion proteins"/>
    <property type="match status" value="1"/>
</dbReference>
<evidence type="ECO:0000256" key="8">
    <source>
        <dbReference type="ARBA" id="ARBA00023136"/>
    </source>
</evidence>
<dbReference type="Gene3D" id="1.10.287.470">
    <property type="entry name" value="Helix hairpin bin"/>
    <property type="match status" value="1"/>
</dbReference>
<gene>
    <name evidence="12" type="ORF">PBT88_10320</name>
</gene>
<keyword evidence="4 9" id="KW-1003">Cell membrane</keyword>
<dbReference type="Pfam" id="PF26002">
    <property type="entry name" value="Beta-barrel_AprE"/>
    <property type="match status" value="1"/>
</dbReference>
<dbReference type="PRINTS" id="PR01490">
    <property type="entry name" value="RTXTOXIND"/>
</dbReference>
<proteinExistence type="inferred from homology"/>
<evidence type="ECO:0000259" key="10">
    <source>
        <dbReference type="Pfam" id="PF25994"/>
    </source>
</evidence>
<feature type="transmembrane region" description="Helical" evidence="9">
    <location>
        <begin position="51"/>
        <end position="69"/>
    </location>
</feature>
<dbReference type="Gene3D" id="2.40.50.100">
    <property type="match status" value="1"/>
</dbReference>
<keyword evidence="7 9" id="KW-1133">Transmembrane helix</keyword>
<organism evidence="12 13">
    <name type="scientific">Sphingomonas abietis</name>
    <dbReference type="NCBI Taxonomy" id="3012344"/>
    <lineage>
        <taxon>Bacteria</taxon>
        <taxon>Pseudomonadati</taxon>
        <taxon>Pseudomonadota</taxon>
        <taxon>Alphaproteobacteria</taxon>
        <taxon>Sphingomonadales</taxon>
        <taxon>Sphingomonadaceae</taxon>
        <taxon>Sphingomonas</taxon>
    </lineage>
</organism>
<name>A0ABY7NSG9_9SPHN</name>
<protein>
    <recommendedName>
        <fullName evidence="9">Membrane fusion protein (MFP) family protein</fullName>
    </recommendedName>
</protein>
<dbReference type="InterPro" id="IPR050739">
    <property type="entry name" value="MFP"/>
</dbReference>
<feature type="domain" description="AprE-like long alpha-helical hairpin" evidence="10">
    <location>
        <begin position="167"/>
        <end position="309"/>
    </location>
</feature>
<comment type="subcellular location">
    <subcellularLocation>
        <location evidence="1 9">Cell inner membrane</location>
        <topology evidence="1 9">Single-pass membrane protein</topology>
    </subcellularLocation>
</comment>
<keyword evidence="13" id="KW-1185">Reference proteome</keyword>
<evidence type="ECO:0000313" key="12">
    <source>
        <dbReference type="EMBL" id="WBO24458.1"/>
    </source>
</evidence>
<evidence type="ECO:0000259" key="11">
    <source>
        <dbReference type="Pfam" id="PF26002"/>
    </source>
</evidence>
<evidence type="ECO:0000256" key="9">
    <source>
        <dbReference type="RuleBase" id="RU365093"/>
    </source>
</evidence>
<accession>A0ABY7NSG9</accession>
<dbReference type="PROSITE" id="PS00543">
    <property type="entry name" value="HLYD_FAMILY"/>
    <property type="match status" value="1"/>
</dbReference>
<dbReference type="RefSeq" id="WP_270079080.1">
    <property type="nucleotide sequence ID" value="NZ_CP115174.1"/>
</dbReference>
<keyword evidence="8 9" id="KW-0472">Membrane</keyword>
<dbReference type="InterPro" id="IPR006144">
    <property type="entry name" value="Secretion_HlyD_CS"/>
</dbReference>
<keyword evidence="6 9" id="KW-0812">Transmembrane</keyword>
<evidence type="ECO:0000313" key="13">
    <source>
        <dbReference type="Proteomes" id="UP001210865"/>
    </source>
</evidence>
<dbReference type="NCBIfam" id="TIGR01843">
    <property type="entry name" value="type_I_hlyD"/>
    <property type="match status" value="1"/>
</dbReference>
<dbReference type="PANTHER" id="PTHR30386:SF27">
    <property type="entry name" value="MEMBRANE FUSION PROTEIN (MFP) FAMILY PROTEIN"/>
    <property type="match status" value="1"/>
</dbReference>
<evidence type="ECO:0000256" key="2">
    <source>
        <dbReference type="ARBA" id="ARBA00009477"/>
    </source>
</evidence>
<evidence type="ECO:0000256" key="4">
    <source>
        <dbReference type="ARBA" id="ARBA00022475"/>
    </source>
</evidence>
<dbReference type="PANTHER" id="PTHR30386">
    <property type="entry name" value="MEMBRANE FUSION SUBUNIT OF EMRAB-TOLC MULTIDRUG EFFLUX PUMP"/>
    <property type="match status" value="1"/>
</dbReference>
<dbReference type="Pfam" id="PF25994">
    <property type="entry name" value="HH_AprE"/>
    <property type="match status" value="1"/>
</dbReference>
<reference evidence="12 13" key="1">
    <citation type="submission" date="2022-12" db="EMBL/GenBank/DDBJ databases">
        <title>Sphingomonas abieness sp. nov., an endophytic bacterium isolated from Abies koreana.</title>
        <authorList>
            <person name="Jiang L."/>
            <person name="Lee J."/>
        </authorList>
    </citation>
    <scope>NUCLEOTIDE SEQUENCE [LARGE SCALE GENOMIC DNA]</scope>
    <source>
        <strain evidence="13">PAMB 00755</strain>
    </source>
</reference>
<evidence type="ECO:0000256" key="5">
    <source>
        <dbReference type="ARBA" id="ARBA00022519"/>
    </source>
</evidence>
<sequence>MNAISHHWRVAREALVQEKARAKSARRSADSRFLPAALEIIERPVSPTGRITAWVLLIGLVATFAWLIIGKVDIVASTQGRIMPTDDVKMVQASNTGIVRAIYVRDGDAVKKGQPLIDLDPTVSTADQTQAEKALLSDELDVARDRAIADALSGRGLHFTPPGGTPADVADTQRRLITAQVAESEASMAGMAAARASSLAEAEAAADQIRTSDQTLPVLDRELEAMHGLEAKGYAPGLKLMEMDRQRHSEAGQRDIAVAQQARGFADARKFGQQLAQTREQARQTALADLAKAQSQAMLRKEELTKAQQKSHLQRLVAPVDGTVQQLAVHTVGGVVEAVRPLMIVVPYGALTVEAKVLNKDAGFVHRGQDVAVKLEAFPFTRYGTVPGRIESVSTDSVDDKKLGPVYTARVNLLRSTIDRGDRVVPLGPGMTVTADIRTGRRSIMSYLISPIDKARLEAARER</sequence>